<dbReference type="GO" id="GO:0000150">
    <property type="term" value="F:DNA strand exchange activity"/>
    <property type="evidence" value="ECO:0007669"/>
    <property type="project" value="InterPro"/>
</dbReference>
<dbReference type="EMBL" id="CADIJZ010000069">
    <property type="protein sequence ID" value="CAB3744294.1"/>
    <property type="molecule type" value="Genomic_DNA"/>
</dbReference>
<keyword evidence="2" id="KW-0238">DNA-binding</keyword>
<reference evidence="7 10" key="2">
    <citation type="submission" date="2020-04" db="EMBL/GenBank/DDBJ databases">
        <authorList>
            <person name="De Canck E."/>
        </authorList>
    </citation>
    <scope>NUCLEOTIDE SEQUENCE [LARGE SCALE GENOMIC DNA]</scope>
    <source>
        <strain evidence="7 10">LMG 27174</strain>
    </source>
</reference>
<dbReference type="Proteomes" id="UP000235659">
    <property type="component" value="Unassembled WGS sequence"/>
</dbReference>
<dbReference type="InterPro" id="IPR006118">
    <property type="entry name" value="Recombinase_CS"/>
</dbReference>
<dbReference type="EMBL" id="PNXY01000021">
    <property type="protein sequence ID" value="PMS27309.1"/>
    <property type="molecule type" value="Genomic_DNA"/>
</dbReference>
<dbReference type="SUPFAM" id="SSF53041">
    <property type="entry name" value="Resolvase-like"/>
    <property type="match status" value="1"/>
</dbReference>
<feature type="active site" description="O-(5'-phospho-DNA)-serine intermediate" evidence="4 5">
    <location>
        <position position="11"/>
    </location>
</feature>
<evidence type="ECO:0000313" key="7">
    <source>
        <dbReference type="EMBL" id="CAB3744294.1"/>
    </source>
</evidence>
<reference evidence="8 9" key="1">
    <citation type="submission" date="2018-01" db="EMBL/GenBank/DDBJ databases">
        <title>Whole genome analyses suggest that Burkholderia sensu lato contains two further novel genera in the rhizoxinica-symbiotica group Mycetohabitans gen. nov., and Trinickia gen. nov.: implications for the evolution of diazotrophy and nodulation in the Burkholderiaceae.</title>
        <authorList>
            <person name="Estrada-de los Santos P."/>
            <person name="Palmer M."/>
            <person name="Chavez-Ramirez B."/>
            <person name="Beukes C."/>
            <person name="Steenkamp E.T."/>
            <person name="Hirsch A.M."/>
            <person name="Manyaka P."/>
            <person name="Maluk M."/>
            <person name="Lafos M."/>
            <person name="Crook M."/>
            <person name="Gross E."/>
            <person name="Simon M.F."/>
            <person name="Bueno dos Reis Junior F."/>
            <person name="Poole P.S."/>
            <person name="Venter S.N."/>
            <person name="James E.K."/>
        </authorList>
    </citation>
    <scope>NUCLEOTIDE SEQUENCE [LARGE SCALE GENOMIC DNA]</scope>
    <source>
        <strain evidence="8 9">WSM 3937</strain>
    </source>
</reference>
<dbReference type="PROSITE" id="PS51736">
    <property type="entry name" value="RECOMBINASES_3"/>
    <property type="match status" value="1"/>
</dbReference>
<dbReference type="InterPro" id="IPR050639">
    <property type="entry name" value="SSR_resolvase"/>
</dbReference>
<name>A0A2N7WD06_9BURK</name>
<dbReference type="AlphaFoldDB" id="A0A2N7WD06"/>
<dbReference type="GO" id="GO:0003677">
    <property type="term" value="F:DNA binding"/>
    <property type="evidence" value="ECO:0007669"/>
    <property type="project" value="UniProtKB-KW"/>
</dbReference>
<evidence type="ECO:0000256" key="4">
    <source>
        <dbReference type="PIRSR" id="PIRSR606118-50"/>
    </source>
</evidence>
<evidence type="ECO:0000259" key="6">
    <source>
        <dbReference type="PROSITE" id="PS51736"/>
    </source>
</evidence>
<organism evidence="7 10">
    <name type="scientific">Paraburkholderia rhynchosiae</name>
    <dbReference type="NCBI Taxonomy" id="487049"/>
    <lineage>
        <taxon>Bacteria</taxon>
        <taxon>Pseudomonadati</taxon>
        <taxon>Pseudomonadota</taxon>
        <taxon>Betaproteobacteria</taxon>
        <taxon>Burkholderiales</taxon>
        <taxon>Burkholderiaceae</taxon>
        <taxon>Paraburkholderia</taxon>
    </lineage>
</organism>
<evidence type="ECO:0000313" key="9">
    <source>
        <dbReference type="Proteomes" id="UP000235659"/>
    </source>
</evidence>
<dbReference type="RefSeq" id="WP_102634774.1">
    <property type="nucleotide sequence ID" value="NZ_CADIJZ010000069.1"/>
</dbReference>
<sequence>MPRVFAYCRVSTAEQATANQVLEIKKAGFDIHPKRVIEETISGSTPAADRPLFSKLLDKLDDDAELVVTKLDRLGRDTADVLETIKRIAAIGAKLHCLALEGVDLASSAGKLHLTILAAVAQFERDVLRERTYAGLARARAEGRVGGRKDVLEGIAKKRRVTLDELRAEIRAKIAAGGTSRGLAKEYGVSHTTISKASR</sequence>
<evidence type="ECO:0000256" key="3">
    <source>
        <dbReference type="ARBA" id="ARBA00023172"/>
    </source>
</evidence>
<dbReference type="InterPro" id="IPR006119">
    <property type="entry name" value="Resolv_N"/>
</dbReference>
<proteinExistence type="predicted"/>
<dbReference type="Proteomes" id="UP000494205">
    <property type="component" value="Unassembled WGS sequence"/>
</dbReference>
<accession>A0A2N7WD06</accession>
<keyword evidence="3" id="KW-0233">DNA recombination</keyword>
<dbReference type="GO" id="GO:0015074">
    <property type="term" value="P:DNA integration"/>
    <property type="evidence" value="ECO:0007669"/>
    <property type="project" value="UniProtKB-KW"/>
</dbReference>
<dbReference type="CDD" id="cd03768">
    <property type="entry name" value="SR_ResInv"/>
    <property type="match status" value="1"/>
</dbReference>
<evidence type="ECO:0000313" key="8">
    <source>
        <dbReference type="EMBL" id="PMS27309.1"/>
    </source>
</evidence>
<protein>
    <submittedName>
        <fullName evidence="8">Resolvase</fullName>
    </submittedName>
    <submittedName>
        <fullName evidence="7">Tn3 family transposase ISYps3</fullName>
    </submittedName>
</protein>
<keyword evidence="1" id="KW-0229">DNA integration</keyword>
<dbReference type="PANTHER" id="PTHR30461">
    <property type="entry name" value="DNA-INVERTASE FROM LAMBDOID PROPHAGE"/>
    <property type="match status" value="1"/>
</dbReference>
<dbReference type="PROSITE" id="PS00397">
    <property type="entry name" value="RECOMBINASES_1"/>
    <property type="match status" value="1"/>
</dbReference>
<feature type="domain" description="Resolvase/invertase-type recombinase catalytic" evidence="6">
    <location>
        <begin position="3"/>
        <end position="143"/>
    </location>
</feature>
<keyword evidence="9" id="KW-1185">Reference proteome</keyword>
<gene>
    <name evidence="8" type="ORF">C0Z16_25115</name>
    <name evidence="7" type="ORF">LMG27174_07151</name>
</gene>
<evidence type="ECO:0000313" key="10">
    <source>
        <dbReference type="Proteomes" id="UP000494205"/>
    </source>
</evidence>
<evidence type="ECO:0000256" key="1">
    <source>
        <dbReference type="ARBA" id="ARBA00022908"/>
    </source>
</evidence>
<dbReference type="OrthoDB" id="8585334at2"/>
<dbReference type="Gene3D" id="3.40.50.1390">
    <property type="entry name" value="Resolvase, N-terminal catalytic domain"/>
    <property type="match status" value="1"/>
</dbReference>
<dbReference type="Pfam" id="PF00239">
    <property type="entry name" value="Resolvase"/>
    <property type="match status" value="1"/>
</dbReference>
<evidence type="ECO:0000256" key="2">
    <source>
        <dbReference type="ARBA" id="ARBA00023125"/>
    </source>
</evidence>
<dbReference type="SMART" id="SM00857">
    <property type="entry name" value="Resolvase"/>
    <property type="match status" value="1"/>
</dbReference>
<evidence type="ECO:0000256" key="5">
    <source>
        <dbReference type="PROSITE-ProRule" id="PRU10137"/>
    </source>
</evidence>
<dbReference type="PANTHER" id="PTHR30461:SF2">
    <property type="entry name" value="SERINE RECOMBINASE PINE-RELATED"/>
    <property type="match status" value="1"/>
</dbReference>
<dbReference type="InterPro" id="IPR036162">
    <property type="entry name" value="Resolvase-like_N_sf"/>
</dbReference>